<dbReference type="EMBL" id="SRLO01000453">
    <property type="protein sequence ID" value="TNN55523.1"/>
    <property type="molecule type" value="Genomic_DNA"/>
</dbReference>
<proteinExistence type="predicted"/>
<organism evidence="1 2">
    <name type="scientific">Liparis tanakae</name>
    <name type="common">Tanaka's snailfish</name>
    <dbReference type="NCBI Taxonomy" id="230148"/>
    <lineage>
        <taxon>Eukaryota</taxon>
        <taxon>Metazoa</taxon>
        <taxon>Chordata</taxon>
        <taxon>Craniata</taxon>
        <taxon>Vertebrata</taxon>
        <taxon>Euteleostomi</taxon>
        <taxon>Actinopterygii</taxon>
        <taxon>Neopterygii</taxon>
        <taxon>Teleostei</taxon>
        <taxon>Neoteleostei</taxon>
        <taxon>Acanthomorphata</taxon>
        <taxon>Eupercaria</taxon>
        <taxon>Perciformes</taxon>
        <taxon>Cottioidei</taxon>
        <taxon>Cottales</taxon>
        <taxon>Liparidae</taxon>
        <taxon>Liparis</taxon>
    </lineage>
</organism>
<gene>
    <name evidence="1" type="ORF">EYF80_034265</name>
</gene>
<dbReference type="AlphaFoldDB" id="A0A4Z2GRW3"/>
<reference evidence="1 2" key="1">
    <citation type="submission" date="2019-03" db="EMBL/GenBank/DDBJ databases">
        <title>First draft genome of Liparis tanakae, snailfish: a comprehensive survey of snailfish specific genes.</title>
        <authorList>
            <person name="Kim W."/>
            <person name="Song I."/>
            <person name="Jeong J.-H."/>
            <person name="Kim D."/>
            <person name="Kim S."/>
            <person name="Ryu S."/>
            <person name="Song J.Y."/>
            <person name="Lee S.K."/>
        </authorList>
    </citation>
    <scope>NUCLEOTIDE SEQUENCE [LARGE SCALE GENOMIC DNA]</scope>
    <source>
        <tissue evidence="1">Muscle</tissue>
    </source>
</reference>
<accession>A0A4Z2GRW3</accession>
<comment type="caution">
    <text evidence="1">The sequence shown here is derived from an EMBL/GenBank/DDBJ whole genome shotgun (WGS) entry which is preliminary data.</text>
</comment>
<evidence type="ECO:0000313" key="2">
    <source>
        <dbReference type="Proteomes" id="UP000314294"/>
    </source>
</evidence>
<sequence>MPDGLSDAEAALRATVSPMRAAGALQDVLQYIAVGCCFPRARLFEPRRPLGSECTVQKKKPRAQVLLVLVQTRESRSATAAHREGSACIADVHE</sequence>
<protein>
    <submittedName>
        <fullName evidence="1">Uncharacterized protein</fullName>
    </submittedName>
</protein>
<evidence type="ECO:0000313" key="1">
    <source>
        <dbReference type="EMBL" id="TNN55523.1"/>
    </source>
</evidence>
<name>A0A4Z2GRW3_9TELE</name>
<keyword evidence="2" id="KW-1185">Reference proteome</keyword>
<dbReference type="Proteomes" id="UP000314294">
    <property type="component" value="Unassembled WGS sequence"/>
</dbReference>